<dbReference type="HOGENOM" id="CLU_2149424_0_0_1"/>
<dbReference type="Gramene" id="CMT349CT">
    <property type="protein sequence ID" value="CMT349CT"/>
    <property type="gene ID" value="CMT349C"/>
</dbReference>
<proteinExistence type="predicted"/>
<evidence type="ECO:0000313" key="2">
    <source>
        <dbReference type="Proteomes" id="UP000007014"/>
    </source>
</evidence>
<dbReference type="KEGG" id="cme:CYME_CMT349C"/>
<dbReference type="AlphaFoldDB" id="M1VCR1"/>
<name>M1VCR1_CYAM1</name>
<reference evidence="1 2" key="2">
    <citation type="journal article" date="2007" name="BMC Biol.">
        <title>A 100%-complete sequence reveals unusually simple genomic features in the hot-spring red alga Cyanidioschyzon merolae.</title>
        <authorList>
            <person name="Nozaki H."/>
            <person name="Takano H."/>
            <person name="Misumi O."/>
            <person name="Terasawa K."/>
            <person name="Matsuzaki M."/>
            <person name="Maruyama S."/>
            <person name="Nishida K."/>
            <person name="Yagisawa F."/>
            <person name="Yoshida Y."/>
            <person name="Fujiwara T."/>
            <person name="Takio S."/>
            <person name="Tamura K."/>
            <person name="Chung S.J."/>
            <person name="Nakamura S."/>
            <person name="Kuroiwa H."/>
            <person name="Tanaka K."/>
            <person name="Sato N."/>
            <person name="Kuroiwa T."/>
        </authorList>
    </citation>
    <scope>NUCLEOTIDE SEQUENCE [LARGE SCALE GENOMIC DNA]</scope>
    <source>
        <strain evidence="1 2">10D</strain>
    </source>
</reference>
<gene>
    <name evidence="1" type="ORF">CYME_CMT349C</name>
</gene>
<dbReference type="EMBL" id="AP006502">
    <property type="protein sequence ID" value="BAM83304.1"/>
    <property type="molecule type" value="Genomic_DNA"/>
</dbReference>
<dbReference type="RefSeq" id="XP_005539340.1">
    <property type="nucleotide sequence ID" value="XM_005539283.1"/>
</dbReference>
<organism evidence="1 2">
    <name type="scientific">Cyanidioschyzon merolae (strain NIES-3377 / 10D)</name>
    <name type="common">Unicellular red alga</name>
    <dbReference type="NCBI Taxonomy" id="280699"/>
    <lineage>
        <taxon>Eukaryota</taxon>
        <taxon>Rhodophyta</taxon>
        <taxon>Bangiophyceae</taxon>
        <taxon>Cyanidiales</taxon>
        <taxon>Cyanidiaceae</taxon>
        <taxon>Cyanidioschyzon</taxon>
    </lineage>
</organism>
<sequence>MDVQVRGPGGPEIAGYWKGNRKILFSPTIERRRASDVEAKDEEERRCAGHGACPTGQCRDCSGSDGARVLAILALVSSTRGNKRMEFVTRGFNAAINIRRCVVLKTRHDGLT</sequence>
<accession>M1VCR1</accession>
<dbReference type="GeneID" id="16998106"/>
<protein>
    <submittedName>
        <fullName evidence="1">Uncharacterized protein</fullName>
    </submittedName>
</protein>
<dbReference type="Proteomes" id="UP000007014">
    <property type="component" value="Chromosome 20"/>
</dbReference>
<keyword evidence="2" id="KW-1185">Reference proteome</keyword>
<reference evidence="1 2" key="1">
    <citation type="journal article" date="2004" name="Nature">
        <title>Genome sequence of the ultrasmall unicellular red alga Cyanidioschyzon merolae 10D.</title>
        <authorList>
            <person name="Matsuzaki M."/>
            <person name="Misumi O."/>
            <person name="Shin-i T."/>
            <person name="Maruyama S."/>
            <person name="Takahara M."/>
            <person name="Miyagishima S."/>
            <person name="Mori T."/>
            <person name="Nishida K."/>
            <person name="Yagisawa F."/>
            <person name="Nishida K."/>
            <person name="Yoshida Y."/>
            <person name="Nishimura Y."/>
            <person name="Nakao S."/>
            <person name="Kobayashi T."/>
            <person name="Momoyama Y."/>
            <person name="Higashiyama T."/>
            <person name="Minoda A."/>
            <person name="Sano M."/>
            <person name="Nomoto H."/>
            <person name="Oishi K."/>
            <person name="Hayashi H."/>
            <person name="Ohta F."/>
            <person name="Nishizaka S."/>
            <person name="Haga S."/>
            <person name="Miura S."/>
            <person name="Morishita T."/>
            <person name="Kabeya Y."/>
            <person name="Terasawa K."/>
            <person name="Suzuki Y."/>
            <person name="Ishii Y."/>
            <person name="Asakawa S."/>
            <person name="Takano H."/>
            <person name="Ohta N."/>
            <person name="Kuroiwa H."/>
            <person name="Tanaka K."/>
            <person name="Shimizu N."/>
            <person name="Sugano S."/>
            <person name="Sato N."/>
            <person name="Nozaki H."/>
            <person name="Ogasawara N."/>
            <person name="Kohara Y."/>
            <person name="Kuroiwa T."/>
        </authorList>
    </citation>
    <scope>NUCLEOTIDE SEQUENCE [LARGE SCALE GENOMIC DNA]</scope>
    <source>
        <strain evidence="1 2">10D</strain>
    </source>
</reference>
<evidence type="ECO:0000313" key="1">
    <source>
        <dbReference type="EMBL" id="BAM83304.1"/>
    </source>
</evidence>